<dbReference type="GO" id="GO:0005634">
    <property type="term" value="C:nucleus"/>
    <property type="evidence" value="ECO:0007669"/>
    <property type="project" value="TreeGrafter"/>
</dbReference>
<dbReference type="AlphaFoldDB" id="A0A9D4RD99"/>
<organism evidence="2 3">
    <name type="scientific">Dreissena polymorpha</name>
    <name type="common">Zebra mussel</name>
    <name type="synonym">Mytilus polymorpha</name>
    <dbReference type="NCBI Taxonomy" id="45954"/>
    <lineage>
        <taxon>Eukaryota</taxon>
        <taxon>Metazoa</taxon>
        <taxon>Spiralia</taxon>
        <taxon>Lophotrochozoa</taxon>
        <taxon>Mollusca</taxon>
        <taxon>Bivalvia</taxon>
        <taxon>Autobranchia</taxon>
        <taxon>Heteroconchia</taxon>
        <taxon>Euheterodonta</taxon>
        <taxon>Imparidentia</taxon>
        <taxon>Neoheterodontei</taxon>
        <taxon>Myida</taxon>
        <taxon>Dreissenoidea</taxon>
        <taxon>Dreissenidae</taxon>
        <taxon>Dreissena</taxon>
    </lineage>
</organism>
<dbReference type="SMART" id="SM00558">
    <property type="entry name" value="JmjC"/>
    <property type="match status" value="1"/>
</dbReference>
<dbReference type="PANTHER" id="PTHR12480">
    <property type="entry name" value="ARGININE DEMETHYLASE AND LYSYL-HYDROXYLASE JMJD"/>
    <property type="match status" value="1"/>
</dbReference>
<accession>A0A9D4RD99</accession>
<evidence type="ECO:0000259" key="1">
    <source>
        <dbReference type="PROSITE" id="PS51184"/>
    </source>
</evidence>
<gene>
    <name evidence="2" type="ORF">DPMN_027041</name>
</gene>
<comment type="caution">
    <text evidence="2">The sequence shown here is derived from an EMBL/GenBank/DDBJ whole genome shotgun (WGS) entry which is preliminary data.</text>
</comment>
<dbReference type="InterPro" id="IPR003347">
    <property type="entry name" value="JmjC_dom"/>
</dbReference>
<dbReference type="Proteomes" id="UP000828390">
    <property type="component" value="Unassembled WGS sequence"/>
</dbReference>
<dbReference type="EMBL" id="JAIWYP010000002">
    <property type="protein sequence ID" value="KAH3864029.1"/>
    <property type="molecule type" value="Genomic_DNA"/>
</dbReference>
<dbReference type="InterPro" id="IPR041667">
    <property type="entry name" value="Cupin_8"/>
</dbReference>
<reference evidence="2" key="2">
    <citation type="submission" date="2020-11" db="EMBL/GenBank/DDBJ databases">
        <authorList>
            <person name="McCartney M.A."/>
            <person name="Auch B."/>
            <person name="Kono T."/>
            <person name="Mallez S."/>
            <person name="Becker A."/>
            <person name="Gohl D.M."/>
            <person name="Silverstein K.A.T."/>
            <person name="Koren S."/>
            <person name="Bechman K.B."/>
            <person name="Herman A."/>
            <person name="Abrahante J.E."/>
            <person name="Garbe J."/>
        </authorList>
    </citation>
    <scope>NUCLEOTIDE SEQUENCE</scope>
    <source>
        <strain evidence="2">Duluth1</strain>
        <tissue evidence="2">Whole animal</tissue>
    </source>
</reference>
<dbReference type="GO" id="GO:0106140">
    <property type="term" value="F:P-TEFb complex binding"/>
    <property type="evidence" value="ECO:0007669"/>
    <property type="project" value="TreeGrafter"/>
</dbReference>
<dbReference type="Pfam" id="PF13621">
    <property type="entry name" value="Cupin_8"/>
    <property type="match status" value="1"/>
</dbReference>
<dbReference type="PANTHER" id="PTHR12480:SF22">
    <property type="entry name" value="JMJC DOMAIN-CONTAINING PROTEIN"/>
    <property type="match status" value="1"/>
</dbReference>
<name>A0A9D4RD99_DREPO</name>
<dbReference type="Gene3D" id="2.60.120.650">
    <property type="entry name" value="Cupin"/>
    <property type="match status" value="1"/>
</dbReference>
<keyword evidence="3" id="KW-1185">Reference proteome</keyword>
<feature type="domain" description="JmjC" evidence="1">
    <location>
        <begin position="323"/>
        <end position="473"/>
    </location>
</feature>
<dbReference type="GO" id="GO:0005737">
    <property type="term" value="C:cytoplasm"/>
    <property type="evidence" value="ECO:0007669"/>
    <property type="project" value="TreeGrafter"/>
</dbReference>
<evidence type="ECO:0000313" key="2">
    <source>
        <dbReference type="EMBL" id="KAH3864029.1"/>
    </source>
</evidence>
<proteinExistence type="predicted"/>
<dbReference type="PROSITE" id="PS51184">
    <property type="entry name" value="JMJC"/>
    <property type="match status" value="1"/>
</dbReference>
<dbReference type="OrthoDB" id="47172at2759"/>
<dbReference type="InterPro" id="IPR050910">
    <property type="entry name" value="JMJD6_ArgDemeth/LysHydrox"/>
</dbReference>
<sequence length="538" mass="61272">MSEKTSFSEEEIVEAIHEWPVTASDNLYDDDQTERAHNPASVSSFFLRNVGRAKKVSVADEGHDAGGGEELLVDTALAVWWKRTGRHMVALSSLPSTDNPDTLIRYIAGTDEGLDFMQDEIKRLRGKLSKGSKNLSVPSALSSFYERLGNLSLAMMHLETVLQKTPEDKEAKWRHHRLERAVQYRQAQEERLMKMDHNSHSELDFPKPIEVDRVSCCKLSYVDFFHKYAVTSTPVIITGLSVTREPWTLEHIAQVAGNCKVTLKTPVKESVKWARLEDSETMIVREFIDRIHDKKEDAKPLYIFDWSLPIHCPDLAKGLTIPKYFAGDFLQRTLPGSLYQDSWPSLFVAPAGVVSDLHVDTFGSNFWMALFQGRKRWTFFPKSDTSLLYPVFSTPWGCDPNFSIDLSSPDMKQFPLLAQTSPIQCVLEPGEVLFVPAGCPHRVENLETSVAISGNYVDLSNIDLVKRELTLAGLLDERSCDLLEQFNNPDFPSNLWSEIDHLPYEEFKAWAELKELYEKFDITSKTLKEQKIDVFEQK</sequence>
<dbReference type="SUPFAM" id="SSF51197">
    <property type="entry name" value="Clavaminate synthase-like"/>
    <property type="match status" value="1"/>
</dbReference>
<evidence type="ECO:0000313" key="3">
    <source>
        <dbReference type="Proteomes" id="UP000828390"/>
    </source>
</evidence>
<reference evidence="2" key="1">
    <citation type="journal article" date="2019" name="bioRxiv">
        <title>The Genome of the Zebra Mussel, Dreissena polymorpha: A Resource for Invasive Species Research.</title>
        <authorList>
            <person name="McCartney M.A."/>
            <person name="Auch B."/>
            <person name="Kono T."/>
            <person name="Mallez S."/>
            <person name="Zhang Y."/>
            <person name="Obille A."/>
            <person name="Becker A."/>
            <person name="Abrahante J.E."/>
            <person name="Garbe J."/>
            <person name="Badalamenti J.P."/>
            <person name="Herman A."/>
            <person name="Mangelson H."/>
            <person name="Liachko I."/>
            <person name="Sullivan S."/>
            <person name="Sone E.D."/>
            <person name="Koren S."/>
            <person name="Silverstein K.A.T."/>
            <person name="Beckman K.B."/>
            <person name="Gohl D.M."/>
        </authorList>
    </citation>
    <scope>NUCLEOTIDE SEQUENCE</scope>
    <source>
        <strain evidence="2">Duluth1</strain>
        <tissue evidence="2">Whole animal</tissue>
    </source>
</reference>
<dbReference type="GO" id="GO:0033749">
    <property type="term" value="F:histone H4R3 demethylase activity"/>
    <property type="evidence" value="ECO:0007669"/>
    <property type="project" value="TreeGrafter"/>
</dbReference>
<protein>
    <recommendedName>
        <fullName evidence="1">JmjC domain-containing protein</fullName>
    </recommendedName>
</protein>